<dbReference type="SUPFAM" id="SSF51735">
    <property type="entry name" value="NAD(P)-binding Rossmann-fold domains"/>
    <property type="match status" value="1"/>
</dbReference>
<dbReference type="PANTHER" id="PTHR21708">
    <property type="entry name" value="PROBABLE 2-DEHYDROPANTOATE 2-REDUCTASE"/>
    <property type="match status" value="1"/>
</dbReference>
<dbReference type="AlphaFoldDB" id="A0A5C6AU95"/>
<dbReference type="InterPro" id="IPR013332">
    <property type="entry name" value="KPR_N"/>
</dbReference>
<dbReference type="InterPro" id="IPR013328">
    <property type="entry name" value="6PGD_dom2"/>
</dbReference>
<comment type="catalytic activity">
    <reaction evidence="8 9">
        <text>(R)-pantoate + NADP(+) = 2-dehydropantoate + NADPH + H(+)</text>
        <dbReference type="Rhea" id="RHEA:16233"/>
        <dbReference type="ChEBI" id="CHEBI:11561"/>
        <dbReference type="ChEBI" id="CHEBI:15378"/>
        <dbReference type="ChEBI" id="CHEBI:15980"/>
        <dbReference type="ChEBI" id="CHEBI:57783"/>
        <dbReference type="ChEBI" id="CHEBI:58349"/>
        <dbReference type="EC" id="1.1.1.169"/>
    </reaction>
</comment>
<dbReference type="InterPro" id="IPR051402">
    <property type="entry name" value="KPR-Related"/>
</dbReference>
<evidence type="ECO:0000256" key="1">
    <source>
        <dbReference type="ARBA" id="ARBA00004994"/>
    </source>
</evidence>
<comment type="pathway">
    <text evidence="1 9">Cofactor biosynthesis; (R)-pantothenate biosynthesis; (R)-pantoate from 3-methyl-2-oxobutanoate: step 2/2.</text>
</comment>
<proteinExistence type="inferred from homology"/>
<dbReference type="InterPro" id="IPR003710">
    <property type="entry name" value="ApbA"/>
</dbReference>
<accession>A0A5C6AU95</accession>
<evidence type="ECO:0000313" key="13">
    <source>
        <dbReference type="Proteomes" id="UP000320176"/>
    </source>
</evidence>
<dbReference type="Pfam" id="PF08546">
    <property type="entry name" value="ApbA_C"/>
    <property type="match status" value="1"/>
</dbReference>
<dbReference type="Proteomes" id="UP000320176">
    <property type="component" value="Unassembled WGS sequence"/>
</dbReference>
<keyword evidence="5 9" id="KW-0521">NADP</keyword>
<comment type="function">
    <text evidence="9">Catalyzes the NADPH-dependent reduction of ketopantoate into pantoic acid.</text>
</comment>
<sequence>MRDQSTTTNSDTSKRRYAILGTGALGGLYGGMLAKAGHEVHFLLRSDFDHVREHGLRVDSIWGDFHLKDVHAHSDAATIPPCDVTIVAMKTTANELLPKLLPGPTGDNGLVLVLQNGLGVEQDVGAIVGEDRVLGGCCFLCSNKVGPGHIKHIDFGRIVFGALRTPSLAAESLSAIQSELVDAGIDAHASDDLRMVRWRKLMWNIPFNGLSVALDASTKEIVEEPHSAAMAETIIREVYEGAKACGAAIDPVWIRKTMDNTRSMVPYDSSMRLDFLAGRPMELETIFARPIRDAMSAGQRMPCVEMLHRQLSFIQSRSRSN</sequence>
<evidence type="ECO:0000256" key="3">
    <source>
        <dbReference type="ARBA" id="ARBA00013014"/>
    </source>
</evidence>
<dbReference type="Pfam" id="PF02558">
    <property type="entry name" value="ApbA"/>
    <property type="match status" value="1"/>
</dbReference>
<evidence type="ECO:0000256" key="9">
    <source>
        <dbReference type="RuleBase" id="RU362068"/>
    </source>
</evidence>
<dbReference type="NCBIfam" id="TIGR00745">
    <property type="entry name" value="apbA_panE"/>
    <property type="match status" value="1"/>
</dbReference>
<name>A0A5C6AU95_9BACT</name>
<dbReference type="RefSeq" id="WP_146521229.1">
    <property type="nucleotide sequence ID" value="NZ_CP151726.1"/>
</dbReference>
<keyword evidence="9" id="KW-0566">Pantothenate biosynthesis</keyword>
<gene>
    <name evidence="12" type="ORF">Pla52n_41000</name>
</gene>
<dbReference type="GO" id="GO:0008677">
    <property type="term" value="F:2-dehydropantoate 2-reductase activity"/>
    <property type="evidence" value="ECO:0007669"/>
    <property type="project" value="UniProtKB-EC"/>
</dbReference>
<dbReference type="EMBL" id="SJPN01000004">
    <property type="protein sequence ID" value="TWU03011.1"/>
    <property type="molecule type" value="Genomic_DNA"/>
</dbReference>
<dbReference type="NCBIfam" id="NF004887">
    <property type="entry name" value="PRK06249.1"/>
    <property type="match status" value="1"/>
</dbReference>
<feature type="domain" description="Ketopantoate reductase N-terminal" evidence="10">
    <location>
        <begin position="17"/>
        <end position="163"/>
    </location>
</feature>
<dbReference type="InterPro" id="IPR008927">
    <property type="entry name" value="6-PGluconate_DH-like_C_sf"/>
</dbReference>
<keyword evidence="6 9" id="KW-0560">Oxidoreductase</keyword>
<dbReference type="UniPathway" id="UPA00028">
    <property type="reaction ID" value="UER00004"/>
</dbReference>
<dbReference type="PANTHER" id="PTHR21708:SF26">
    <property type="entry name" value="2-DEHYDROPANTOATE 2-REDUCTASE"/>
    <property type="match status" value="1"/>
</dbReference>
<dbReference type="InterPro" id="IPR036291">
    <property type="entry name" value="NAD(P)-bd_dom_sf"/>
</dbReference>
<keyword evidence="13" id="KW-1185">Reference proteome</keyword>
<evidence type="ECO:0000256" key="8">
    <source>
        <dbReference type="ARBA" id="ARBA00048793"/>
    </source>
</evidence>
<dbReference type="GO" id="GO:0005737">
    <property type="term" value="C:cytoplasm"/>
    <property type="evidence" value="ECO:0007669"/>
    <property type="project" value="TreeGrafter"/>
</dbReference>
<dbReference type="GO" id="GO:0015940">
    <property type="term" value="P:pantothenate biosynthetic process"/>
    <property type="evidence" value="ECO:0007669"/>
    <property type="project" value="UniProtKB-UniPathway"/>
</dbReference>
<organism evidence="12 13">
    <name type="scientific">Stieleria varia</name>
    <dbReference type="NCBI Taxonomy" id="2528005"/>
    <lineage>
        <taxon>Bacteria</taxon>
        <taxon>Pseudomonadati</taxon>
        <taxon>Planctomycetota</taxon>
        <taxon>Planctomycetia</taxon>
        <taxon>Pirellulales</taxon>
        <taxon>Pirellulaceae</taxon>
        <taxon>Stieleria</taxon>
    </lineage>
</organism>
<dbReference type="InterPro" id="IPR013752">
    <property type="entry name" value="KPA_reductase"/>
</dbReference>
<evidence type="ECO:0000256" key="6">
    <source>
        <dbReference type="ARBA" id="ARBA00023002"/>
    </source>
</evidence>
<evidence type="ECO:0000259" key="10">
    <source>
        <dbReference type="Pfam" id="PF02558"/>
    </source>
</evidence>
<evidence type="ECO:0000256" key="4">
    <source>
        <dbReference type="ARBA" id="ARBA00019465"/>
    </source>
</evidence>
<dbReference type="Gene3D" id="1.10.1040.10">
    <property type="entry name" value="N-(1-d-carboxylethyl)-l-norvaline Dehydrogenase, domain 2"/>
    <property type="match status" value="1"/>
</dbReference>
<comment type="similarity">
    <text evidence="2 9">Belongs to the ketopantoate reductase family.</text>
</comment>
<reference evidence="12 13" key="1">
    <citation type="submission" date="2019-02" db="EMBL/GenBank/DDBJ databases">
        <title>Deep-cultivation of Planctomycetes and their phenomic and genomic characterization uncovers novel biology.</title>
        <authorList>
            <person name="Wiegand S."/>
            <person name="Jogler M."/>
            <person name="Boedeker C."/>
            <person name="Pinto D."/>
            <person name="Vollmers J."/>
            <person name="Rivas-Marin E."/>
            <person name="Kohn T."/>
            <person name="Peeters S.H."/>
            <person name="Heuer A."/>
            <person name="Rast P."/>
            <person name="Oberbeckmann S."/>
            <person name="Bunk B."/>
            <person name="Jeske O."/>
            <person name="Meyerdierks A."/>
            <person name="Storesund J.E."/>
            <person name="Kallscheuer N."/>
            <person name="Luecker S."/>
            <person name="Lage O.M."/>
            <person name="Pohl T."/>
            <person name="Merkel B.J."/>
            <person name="Hornburger P."/>
            <person name="Mueller R.-W."/>
            <person name="Bruemmer F."/>
            <person name="Labrenz M."/>
            <person name="Spormann A.M."/>
            <person name="Op Den Camp H."/>
            <person name="Overmann J."/>
            <person name="Amann R."/>
            <person name="Jetten M.S.M."/>
            <person name="Mascher T."/>
            <person name="Medema M.H."/>
            <person name="Devos D.P."/>
            <person name="Kaster A.-K."/>
            <person name="Ovreas L."/>
            <person name="Rohde M."/>
            <person name="Galperin M.Y."/>
            <person name="Jogler C."/>
        </authorList>
    </citation>
    <scope>NUCLEOTIDE SEQUENCE [LARGE SCALE GENOMIC DNA]</scope>
    <source>
        <strain evidence="12 13">Pla52n</strain>
    </source>
</reference>
<evidence type="ECO:0000313" key="12">
    <source>
        <dbReference type="EMBL" id="TWU03011.1"/>
    </source>
</evidence>
<protein>
    <recommendedName>
        <fullName evidence="4 9">2-dehydropantoate 2-reductase</fullName>
        <ecNumber evidence="3 9">1.1.1.169</ecNumber>
    </recommendedName>
    <alternativeName>
        <fullName evidence="7 9">Ketopantoate reductase</fullName>
    </alternativeName>
</protein>
<dbReference type="EC" id="1.1.1.169" evidence="3 9"/>
<dbReference type="OrthoDB" id="9800163at2"/>
<feature type="domain" description="Ketopantoate reductase C-terminal" evidence="11">
    <location>
        <begin position="193"/>
        <end position="314"/>
    </location>
</feature>
<evidence type="ECO:0000256" key="5">
    <source>
        <dbReference type="ARBA" id="ARBA00022857"/>
    </source>
</evidence>
<evidence type="ECO:0000256" key="7">
    <source>
        <dbReference type="ARBA" id="ARBA00032024"/>
    </source>
</evidence>
<dbReference type="SUPFAM" id="SSF48179">
    <property type="entry name" value="6-phosphogluconate dehydrogenase C-terminal domain-like"/>
    <property type="match status" value="1"/>
</dbReference>
<evidence type="ECO:0000256" key="2">
    <source>
        <dbReference type="ARBA" id="ARBA00007870"/>
    </source>
</evidence>
<evidence type="ECO:0000259" key="11">
    <source>
        <dbReference type="Pfam" id="PF08546"/>
    </source>
</evidence>
<comment type="caution">
    <text evidence="12">The sequence shown here is derived from an EMBL/GenBank/DDBJ whole genome shotgun (WGS) entry which is preliminary data.</text>
</comment>
<dbReference type="Gene3D" id="3.40.50.720">
    <property type="entry name" value="NAD(P)-binding Rossmann-like Domain"/>
    <property type="match status" value="1"/>
</dbReference>
<dbReference type="FunFam" id="1.10.1040.10:FF:000017">
    <property type="entry name" value="2-dehydropantoate 2-reductase"/>
    <property type="match status" value="1"/>
</dbReference>